<name>A0A4Q0NQJ0_9FLAO</name>
<dbReference type="EMBL" id="QOVI01000009">
    <property type="protein sequence ID" value="RXG11703.1"/>
    <property type="molecule type" value="Genomic_DNA"/>
</dbReference>
<keyword evidence="1" id="KW-0732">Signal</keyword>
<accession>A0A4Q0NQJ0</accession>
<dbReference type="InterPro" id="IPR013517">
    <property type="entry name" value="FG-GAP"/>
</dbReference>
<evidence type="ECO:0000259" key="2">
    <source>
        <dbReference type="Pfam" id="PF07593"/>
    </source>
</evidence>
<protein>
    <submittedName>
        <fullName evidence="3">VCBS repeat protein</fullName>
    </submittedName>
</protein>
<keyword evidence="4" id="KW-1185">Reference proteome</keyword>
<sequence length="1097" mass="122175">MPRLHLYTIIVLIYTFCCSCEKESKSYKLAYIADSGVDFKNTLTSTPQLNILNYLYFYNGGGTAIADFNNDGLPDIYFTGNQVSDKLYLNVGDFKFKDITSASGIYDTKSWNTGVTVVDINADGLLDIYVCTVSGHLQLKGRNKLYINIGEQNGVPKFKEAAAEYGLDYAGLSTQASFFDYDLDGDLDMYLLNHSVHPNANYGKAAVRKKADSLLGDKLYQNNNGYFTDITEEAGILRSKIGYGLGVSVSDINNDSYPDLYIANDFFENDYLYLNNQDGTFSELNTTEKSLGHTSHFSMGTDIADINNDGNTDILSLDMLPENLEVLKASGNEYSYPIYQNQLRNGYDYQFMQNTLQLNLGDGRFAETAFQSGIAATEWSWTPLIADFDNDGFKDIYIANGILGATNDMDFVNFISNESIQKRLGKNMSETEMEFIKKLPETHVANYMYKNNADGTFEDVTQLWTANKPSFSNGASYADLDNDGDLDIVVNNVNEEAYILENTTAQQSTQKGILIQFKGEDKNTFGIGAKLIAYQNNRKQAFENYTTRGFMSAVPPSVFVGLGDTEQLDSLMVVWPSGKQQILTNTNSNLVLSESNAESKEKNINNSENEINWTIDSLQVDFNHKDGNSIEFSRDGLIPYANTNTGPQIQTADLNNDGLDDFIILGAKAQKTTIFFQNKTGNFTQSFLPDADEDAINEDTGAALFDVDDNGTLDIVIASGGNEFKNGKALTPRLYLNTKGSFEKINNAFEGIELNASKIKAVDLDKDGKLDLVVTSDLVPHEFGATPKQYIFKNSGKGKFEDITTTYAPEFATLGNVKDIIWADLDANGYPDAIVCGHWMPIQILMNSGSKLELQNIESLKNTNGFWNSILVEDFDQDGDLDMIVGNWGLNTRLKASLERPINLYRFDFDANGKTDPVTTYYYKGSETVLATKDELVKQLPFLNKKFLSYHAFAQASITDLLSEEKLEKAEKKQVFKLASTYFENVGNLEFKAHQLPFMAQVSTVKVITAIDFNEDGLNDLLLLGNDSEISTQLGRLDASHGVFLLNTGNNFKYAGKHKINIKGAVRSIAPLKIKDNTYYIIGRNNDKPLFLRKENN</sequence>
<dbReference type="Pfam" id="PF13517">
    <property type="entry name" value="FG-GAP_3"/>
    <property type="match status" value="5"/>
</dbReference>
<dbReference type="InterPro" id="IPR028994">
    <property type="entry name" value="Integrin_alpha_N"/>
</dbReference>
<dbReference type="InterPro" id="IPR011519">
    <property type="entry name" value="UnbV_ASPIC"/>
</dbReference>
<dbReference type="Pfam" id="PF07593">
    <property type="entry name" value="UnbV_ASPIC"/>
    <property type="match status" value="1"/>
</dbReference>
<evidence type="ECO:0000256" key="1">
    <source>
        <dbReference type="ARBA" id="ARBA00022729"/>
    </source>
</evidence>
<evidence type="ECO:0000313" key="3">
    <source>
        <dbReference type="EMBL" id="RXG11703.1"/>
    </source>
</evidence>
<dbReference type="InterPro" id="IPR027039">
    <property type="entry name" value="Crtac1"/>
</dbReference>
<dbReference type="RefSeq" id="WP_128762705.1">
    <property type="nucleotide sequence ID" value="NZ_QOVI01000009.1"/>
</dbReference>
<evidence type="ECO:0000313" key="4">
    <source>
        <dbReference type="Proteomes" id="UP000289821"/>
    </source>
</evidence>
<dbReference type="SUPFAM" id="SSF69318">
    <property type="entry name" value="Integrin alpha N-terminal domain"/>
    <property type="match status" value="3"/>
</dbReference>
<dbReference type="AlphaFoldDB" id="A0A4Q0NQJ0"/>
<dbReference type="Gene3D" id="2.130.10.130">
    <property type="entry name" value="Integrin alpha, N-terminal"/>
    <property type="match status" value="4"/>
</dbReference>
<organism evidence="3 4">
    <name type="scientific">Leeuwenhoekiella aestuarii</name>
    <dbReference type="NCBI Taxonomy" id="2249426"/>
    <lineage>
        <taxon>Bacteria</taxon>
        <taxon>Pseudomonadati</taxon>
        <taxon>Bacteroidota</taxon>
        <taxon>Flavobacteriia</taxon>
        <taxon>Flavobacteriales</taxon>
        <taxon>Flavobacteriaceae</taxon>
        <taxon>Leeuwenhoekiella</taxon>
    </lineage>
</organism>
<dbReference type="OrthoDB" id="9816120at2"/>
<proteinExistence type="predicted"/>
<reference evidence="3 4" key="1">
    <citation type="submission" date="2018-07" db="EMBL/GenBank/DDBJ databases">
        <title>Leeuwenhoekiella genomics.</title>
        <authorList>
            <person name="Tahon G."/>
            <person name="Willems A."/>
        </authorList>
    </citation>
    <scope>NUCLEOTIDE SEQUENCE [LARGE SCALE GENOMIC DNA]</scope>
    <source>
        <strain evidence="3 4">R-50232</strain>
    </source>
</reference>
<comment type="caution">
    <text evidence="3">The sequence shown here is derived from an EMBL/GenBank/DDBJ whole genome shotgun (WGS) entry which is preliminary data.</text>
</comment>
<dbReference type="Proteomes" id="UP000289821">
    <property type="component" value="Unassembled WGS sequence"/>
</dbReference>
<dbReference type="PANTHER" id="PTHR16026:SF0">
    <property type="entry name" value="CARTILAGE ACIDIC PROTEIN 1"/>
    <property type="match status" value="1"/>
</dbReference>
<gene>
    <name evidence="3" type="ORF">DSM04_10928</name>
</gene>
<dbReference type="PANTHER" id="PTHR16026">
    <property type="entry name" value="CARTILAGE ACIDIC PROTEIN 1"/>
    <property type="match status" value="1"/>
</dbReference>
<feature type="domain" description="ASPIC/UnbV" evidence="2">
    <location>
        <begin position="526"/>
        <end position="589"/>
    </location>
</feature>